<gene>
    <name evidence="1" type="ORF">PENTCL1PPCAC_28625</name>
</gene>
<accession>A0AAV5UHF9</accession>
<comment type="caution">
    <text evidence="1">The sequence shown here is derived from an EMBL/GenBank/DDBJ whole genome shotgun (WGS) entry which is preliminary data.</text>
</comment>
<organism evidence="1 2">
    <name type="scientific">Pristionchus entomophagus</name>
    <dbReference type="NCBI Taxonomy" id="358040"/>
    <lineage>
        <taxon>Eukaryota</taxon>
        <taxon>Metazoa</taxon>
        <taxon>Ecdysozoa</taxon>
        <taxon>Nematoda</taxon>
        <taxon>Chromadorea</taxon>
        <taxon>Rhabditida</taxon>
        <taxon>Rhabditina</taxon>
        <taxon>Diplogasteromorpha</taxon>
        <taxon>Diplogasteroidea</taxon>
        <taxon>Neodiplogasteridae</taxon>
        <taxon>Pristionchus</taxon>
    </lineage>
</organism>
<proteinExistence type="predicted"/>
<protein>
    <recommendedName>
        <fullName evidence="3">Peptidase</fullName>
    </recommendedName>
</protein>
<dbReference type="Proteomes" id="UP001432027">
    <property type="component" value="Unassembled WGS sequence"/>
</dbReference>
<evidence type="ECO:0008006" key="3">
    <source>
        <dbReference type="Google" id="ProtNLM"/>
    </source>
</evidence>
<feature type="non-terminal residue" evidence="1">
    <location>
        <position position="1"/>
    </location>
</feature>
<feature type="non-terminal residue" evidence="1">
    <location>
        <position position="312"/>
    </location>
</feature>
<keyword evidence="2" id="KW-1185">Reference proteome</keyword>
<sequence>SRPCFIWRHRLLIGFRRAEQQRQSLLDLISTDIFARHLNSGVLNSTLTECSNFHRHLCPKEGPSASASTQGIFDQMVAIERSCTKYDVYTKIENHFSFADQFDQFDYTNNATLSNILFLMPKSTLLAIYEYTTLHISNQENFYSRVWERRNWTPELDQLAFPAKYDPTTFTNFVKRKEFTDSLSANIKNITEKCGGSKKMADFYLPFLKDVTDYNHVLSIMFREGLETGVSRDRHHDSIIKVAEEYGRVVKSAAWSSLDNNGKSRYDRFYDYLMEIYDNTLRSSLNNLGVQNASATSLKIFTTFIWKSALCC</sequence>
<evidence type="ECO:0000313" key="1">
    <source>
        <dbReference type="EMBL" id="GMT06451.1"/>
    </source>
</evidence>
<reference evidence="1" key="1">
    <citation type="submission" date="2023-10" db="EMBL/GenBank/DDBJ databases">
        <title>Genome assembly of Pristionchus species.</title>
        <authorList>
            <person name="Yoshida K."/>
            <person name="Sommer R.J."/>
        </authorList>
    </citation>
    <scope>NUCLEOTIDE SEQUENCE</scope>
    <source>
        <strain evidence="1">RS0144</strain>
    </source>
</reference>
<dbReference type="AlphaFoldDB" id="A0AAV5UHF9"/>
<dbReference type="EMBL" id="BTSX01000006">
    <property type="protein sequence ID" value="GMT06451.1"/>
    <property type="molecule type" value="Genomic_DNA"/>
</dbReference>
<evidence type="ECO:0000313" key="2">
    <source>
        <dbReference type="Proteomes" id="UP001432027"/>
    </source>
</evidence>
<name>A0AAV5UHF9_9BILA</name>